<comment type="similarity">
    <text evidence="5">Belongs to the creatininase superfamily.</text>
</comment>
<keyword evidence="4" id="KW-0862">Zinc</keyword>
<dbReference type="Pfam" id="PF02633">
    <property type="entry name" value="Creatininase"/>
    <property type="match status" value="1"/>
</dbReference>
<reference evidence="6 7" key="1">
    <citation type="submission" date="2017-09" db="EMBL/GenBank/DDBJ databases">
        <authorList>
            <person name="Ehlers B."/>
            <person name="Leendertz F.H."/>
        </authorList>
    </citation>
    <scope>NUCLEOTIDE SEQUENCE [LARGE SCALE GENOMIC DNA]</scope>
    <source>
        <strain evidence="6 7">DSM 18289</strain>
    </source>
</reference>
<keyword evidence="2" id="KW-0479">Metal-binding</keyword>
<dbReference type="OrthoDB" id="9801445at2"/>
<protein>
    <submittedName>
        <fullName evidence="6">Creatinine amidohydrolase</fullName>
    </submittedName>
</protein>
<evidence type="ECO:0000313" key="6">
    <source>
        <dbReference type="EMBL" id="SNZ18992.1"/>
    </source>
</evidence>
<dbReference type="InterPro" id="IPR003785">
    <property type="entry name" value="Creatininase/forma_Hydrolase"/>
</dbReference>
<evidence type="ECO:0000256" key="1">
    <source>
        <dbReference type="ARBA" id="ARBA00001947"/>
    </source>
</evidence>
<dbReference type="SUPFAM" id="SSF102215">
    <property type="entry name" value="Creatininase"/>
    <property type="match status" value="1"/>
</dbReference>
<evidence type="ECO:0000256" key="4">
    <source>
        <dbReference type="ARBA" id="ARBA00022833"/>
    </source>
</evidence>
<accession>A0A285PB89</accession>
<dbReference type="Gene3D" id="3.40.50.10310">
    <property type="entry name" value="Creatininase"/>
    <property type="match status" value="1"/>
</dbReference>
<dbReference type="GO" id="GO:0009231">
    <property type="term" value="P:riboflavin biosynthetic process"/>
    <property type="evidence" value="ECO:0007669"/>
    <property type="project" value="TreeGrafter"/>
</dbReference>
<dbReference type="GO" id="GO:0016811">
    <property type="term" value="F:hydrolase activity, acting on carbon-nitrogen (but not peptide) bonds, in linear amides"/>
    <property type="evidence" value="ECO:0007669"/>
    <property type="project" value="TreeGrafter"/>
</dbReference>
<evidence type="ECO:0000313" key="7">
    <source>
        <dbReference type="Proteomes" id="UP000219439"/>
    </source>
</evidence>
<name>A0A285PB89_9HYPH</name>
<dbReference type="InterPro" id="IPR024087">
    <property type="entry name" value="Creatininase-like_sf"/>
</dbReference>
<dbReference type="PANTHER" id="PTHR35005">
    <property type="entry name" value="3-DEHYDRO-SCYLLO-INOSOSE HYDROLASE"/>
    <property type="match status" value="1"/>
</dbReference>
<sequence length="262" mass="28944">MAVWDWRELGRDAFTQDRMAEAIVVLPIAAIEQHGPHLPVGTDALLAEGYIEELRRICPADLDLVLMPLQQIGWSEEHIDQAGTLTSSWKHLLPLWTDLLLSGKRSGVRKAIIINSHGGNSPLMDILMQDMRVHHAMQVSATNWLRFGSPDGLFSADEQAFGIHGGDVETSMMLHLRPDLVDMQMAQAFLSSQEDLVTTKEHLRFYGRKPMGWMASDLNEHGVVGDASIADAEKGKALIEHIVSGFVVYAGEVADFDLPALS</sequence>
<proteinExistence type="inferred from homology"/>
<dbReference type="Proteomes" id="UP000219439">
    <property type="component" value="Unassembled WGS sequence"/>
</dbReference>
<dbReference type="AlphaFoldDB" id="A0A285PB89"/>
<keyword evidence="7" id="KW-1185">Reference proteome</keyword>
<gene>
    <name evidence="6" type="ORF">SAMN06265368_2069</name>
</gene>
<evidence type="ECO:0000256" key="5">
    <source>
        <dbReference type="ARBA" id="ARBA00024029"/>
    </source>
</evidence>
<keyword evidence="3 6" id="KW-0378">Hydrolase</keyword>
<dbReference type="EMBL" id="OBEL01000002">
    <property type="protein sequence ID" value="SNZ18992.1"/>
    <property type="molecule type" value="Genomic_DNA"/>
</dbReference>
<evidence type="ECO:0000256" key="3">
    <source>
        <dbReference type="ARBA" id="ARBA00022801"/>
    </source>
</evidence>
<dbReference type="GO" id="GO:0046872">
    <property type="term" value="F:metal ion binding"/>
    <property type="evidence" value="ECO:0007669"/>
    <property type="project" value="UniProtKB-KW"/>
</dbReference>
<evidence type="ECO:0000256" key="2">
    <source>
        <dbReference type="ARBA" id="ARBA00022723"/>
    </source>
</evidence>
<dbReference type="PANTHER" id="PTHR35005:SF1">
    <property type="entry name" value="2-AMINO-5-FORMYLAMINO-6-RIBOSYLAMINOPYRIMIDIN-4(3H)-ONE 5'-MONOPHOSPHATE DEFORMYLASE"/>
    <property type="match status" value="1"/>
</dbReference>
<dbReference type="RefSeq" id="WP_097153381.1">
    <property type="nucleotide sequence ID" value="NZ_OBEL01000002.1"/>
</dbReference>
<organism evidence="6 7">
    <name type="scientific">Cohaesibacter gelatinilyticus</name>
    <dbReference type="NCBI Taxonomy" id="372072"/>
    <lineage>
        <taxon>Bacteria</taxon>
        <taxon>Pseudomonadati</taxon>
        <taxon>Pseudomonadota</taxon>
        <taxon>Alphaproteobacteria</taxon>
        <taxon>Hyphomicrobiales</taxon>
        <taxon>Cohaesibacteraceae</taxon>
    </lineage>
</organism>
<comment type="cofactor">
    <cofactor evidence="1">
        <name>Zn(2+)</name>
        <dbReference type="ChEBI" id="CHEBI:29105"/>
    </cofactor>
</comment>